<evidence type="ECO:0000313" key="2">
    <source>
        <dbReference type="EMBL" id="CAK6983126.1"/>
    </source>
</evidence>
<name>A0AAV1QGA9_SCOSC</name>
<gene>
    <name evidence="2" type="ORF">FSCOSCO3_A027126</name>
</gene>
<feature type="non-terminal residue" evidence="2">
    <location>
        <position position="1"/>
    </location>
</feature>
<organism evidence="2 3">
    <name type="scientific">Scomber scombrus</name>
    <name type="common">Atlantic mackerel</name>
    <name type="synonym">Scomber vernalis</name>
    <dbReference type="NCBI Taxonomy" id="13677"/>
    <lineage>
        <taxon>Eukaryota</taxon>
        <taxon>Metazoa</taxon>
        <taxon>Chordata</taxon>
        <taxon>Craniata</taxon>
        <taxon>Vertebrata</taxon>
        <taxon>Euteleostomi</taxon>
        <taxon>Actinopterygii</taxon>
        <taxon>Neopterygii</taxon>
        <taxon>Teleostei</taxon>
        <taxon>Neoteleostei</taxon>
        <taxon>Acanthomorphata</taxon>
        <taxon>Pelagiaria</taxon>
        <taxon>Scombriformes</taxon>
        <taxon>Scombridae</taxon>
        <taxon>Scomber</taxon>
    </lineage>
</organism>
<reference evidence="2 3" key="1">
    <citation type="submission" date="2024-01" db="EMBL/GenBank/DDBJ databases">
        <authorList>
            <person name="Alioto T."/>
            <person name="Alioto T."/>
            <person name="Gomez Garrido J."/>
        </authorList>
    </citation>
    <scope>NUCLEOTIDE SEQUENCE [LARGE SCALE GENOMIC DNA]</scope>
</reference>
<evidence type="ECO:0000313" key="3">
    <source>
        <dbReference type="Proteomes" id="UP001314229"/>
    </source>
</evidence>
<accession>A0AAV1QGA9</accession>
<dbReference type="AlphaFoldDB" id="A0AAV1QGA9"/>
<dbReference type="Proteomes" id="UP001314229">
    <property type="component" value="Unassembled WGS sequence"/>
</dbReference>
<proteinExistence type="predicted"/>
<evidence type="ECO:0000256" key="1">
    <source>
        <dbReference type="SAM" id="MobiDB-lite"/>
    </source>
</evidence>
<protein>
    <submittedName>
        <fullName evidence="2">Protein-methionine sulfoxide oxidase mical3b-like isoform X2</fullName>
    </submittedName>
</protein>
<dbReference type="EMBL" id="CAWUFR010001203">
    <property type="protein sequence ID" value="CAK6983126.1"/>
    <property type="molecule type" value="Genomic_DNA"/>
</dbReference>
<feature type="region of interest" description="Disordered" evidence="1">
    <location>
        <begin position="14"/>
        <end position="33"/>
    </location>
</feature>
<comment type="caution">
    <text evidence="2">The sequence shown here is derived from an EMBL/GenBank/DDBJ whole genome shotgun (WGS) entry which is preliminary data.</text>
</comment>
<keyword evidence="3" id="KW-1185">Reference proteome</keyword>
<sequence length="56" mass="6457">MFYCLQHYDSRLSAPTAKKRPAPSDRTSSHRTSVVRTFCLNKDSDQVHDQYKPAKS</sequence>